<dbReference type="InterPro" id="IPR020479">
    <property type="entry name" value="HD_metazoa"/>
</dbReference>
<name>A0AA88HE04_ARTSF</name>
<feature type="compositionally biased region" description="Low complexity" evidence="11">
    <location>
        <begin position="32"/>
        <end position="43"/>
    </location>
</feature>
<dbReference type="EMBL" id="JAVRJZ010000017">
    <property type="protein sequence ID" value="KAK2710305.1"/>
    <property type="molecule type" value="Genomic_DNA"/>
</dbReference>
<dbReference type="AlphaFoldDB" id="A0AA88HE04"/>
<comment type="similarity">
    <text evidence="8">Belongs to the HMX homeobox family.</text>
</comment>
<dbReference type="PROSITE" id="PS00027">
    <property type="entry name" value="HOMEOBOX_1"/>
    <property type="match status" value="1"/>
</dbReference>
<dbReference type="GO" id="GO:0000981">
    <property type="term" value="F:DNA-binding transcription factor activity, RNA polymerase II-specific"/>
    <property type="evidence" value="ECO:0007669"/>
    <property type="project" value="InterPro"/>
</dbReference>
<evidence type="ECO:0000256" key="11">
    <source>
        <dbReference type="SAM" id="MobiDB-lite"/>
    </source>
</evidence>
<feature type="region of interest" description="Disordered" evidence="11">
    <location>
        <begin position="1"/>
        <end position="56"/>
    </location>
</feature>
<evidence type="ECO:0000256" key="10">
    <source>
        <dbReference type="RuleBase" id="RU000682"/>
    </source>
</evidence>
<accession>A0AA88HE04</accession>
<evidence type="ECO:0000256" key="9">
    <source>
        <dbReference type="PROSITE-ProRule" id="PRU00108"/>
    </source>
</evidence>
<dbReference type="PANTHER" id="PTHR46110:SF3">
    <property type="entry name" value="HOMEOBOX PROTEIN HMX"/>
    <property type="match status" value="1"/>
</dbReference>
<reference evidence="13" key="1">
    <citation type="submission" date="2023-07" db="EMBL/GenBank/DDBJ databases">
        <title>Chromosome-level genome assembly of Artemia franciscana.</title>
        <authorList>
            <person name="Jo E."/>
        </authorList>
    </citation>
    <scope>NUCLEOTIDE SEQUENCE</scope>
    <source>
        <tissue evidence="13">Whole body</tissue>
    </source>
</reference>
<feature type="compositionally biased region" description="Polar residues" evidence="11">
    <location>
        <begin position="173"/>
        <end position="187"/>
    </location>
</feature>
<dbReference type="SUPFAM" id="SSF46689">
    <property type="entry name" value="Homeodomain-like"/>
    <property type="match status" value="1"/>
</dbReference>
<dbReference type="Proteomes" id="UP001187531">
    <property type="component" value="Unassembled WGS sequence"/>
</dbReference>
<evidence type="ECO:0000256" key="4">
    <source>
        <dbReference type="ARBA" id="ARBA00023125"/>
    </source>
</evidence>
<comment type="subcellular location">
    <subcellularLocation>
        <location evidence="1 9 10">Nucleus</location>
    </subcellularLocation>
</comment>
<evidence type="ECO:0000259" key="12">
    <source>
        <dbReference type="PROSITE" id="PS50071"/>
    </source>
</evidence>
<protein>
    <recommendedName>
        <fullName evidence="12">Homeobox domain-containing protein</fullName>
    </recommendedName>
</protein>
<evidence type="ECO:0000313" key="14">
    <source>
        <dbReference type="Proteomes" id="UP001187531"/>
    </source>
</evidence>
<keyword evidence="7 9" id="KW-0539">Nucleus</keyword>
<dbReference type="FunFam" id="1.10.10.60:FF:000053">
    <property type="entry name" value="H6 family homeobox 2"/>
    <property type="match status" value="1"/>
</dbReference>
<evidence type="ECO:0000256" key="1">
    <source>
        <dbReference type="ARBA" id="ARBA00004123"/>
    </source>
</evidence>
<sequence length="386" mass="42862">MMAKILTETDRELETEPNTEKTQTEVTEKSKSSSFSISSLLGSDAQKEEKKADSDANPWVAMFQQSSAAAHLLQSVTLPSGYESNPQVLARMGLMSHLNALSLFRPHLLSQFYNPEILHSAAQMHHPIPEYASSDKSWYGLQGLTNLWNNHRQRDGSSERTFSPTFQEGDRLNGTSSPISPIGVSSTGEKRPHSSADESDDLSVCSDKDDACDRRNLDDESLCKRKKKTRTVFSRSQVFQLESTFDVKRYLSSSERAGLAASLSLTETQVKIWFQNRRNKWKRQLAAELEAANIAHASQRIVRMPMLFDTTAATSRHPSNMAHPIARPSPERIVNGSGLPIASGSLSHSMNFSPIYSSSNLYPERSSVFLSADKEKGPIRSLPGLL</sequence>
<feature type="region of interest" description="Disordered" evidence="11">
    <location>
        <begin position="150"/>
        <end position="205"/>
    </location>
</feature>
<keyword evidence="14" id="KW-1185">Reference proteome</keyword>
<keyword evidence="5 9" id="KW-0371">Homeobox</keyword>
<keyword evidence="2" id="KW-0217">Developmental protein</keyword>
<keyword evidence="3" id="KW-0805">Transcription regulation</keyword>
<dbReference type="GO" id="GO:0000977">
    <property type="term" value="F:RNA polymerase II transcription regulatory region sequence-specific DNA binding"/>
    <property type="evidence" value="ECO:0007669"/>
    <property type="project" value="TreeGrafter"/>
</dbReference>
<dbReference type="InterPro" id="IPR051300">
    <property type="entry name" value="HMX_Homeobox_TF"/>
</dbReference>
<comment type="caution">
    <text evidence="13">The sequence shown here is derived from an EMBL/GenBank/DDBJ whole genome shotgun (WGS) entry which is preliminary data.</text>
</comment>
<gene>
    <name evidence="13" type="ORF">QYM36_013826</name>
</gene>
<feature type="DNA-binding region" description="Homeobox" evidence="9">
    <location>
        <begin position="226"/>
        <end position="285"/>
    </location>
</feature>
<keyword evidence="6" id="KW-0804">Transcription</keyword>
<evidence type="ECO:0000313" key="13">
    <source>
        <dbReference type="EMBL" id="KAK2710305.1"/>
    </source>
</evidence>
<dbReference type="Gene3D" id="1.10.10.60">
    <property type="entry name" value="Homeodomain-like"/>
    <property type="match status" value="1"/>
</dbReference>
<dbReference type="InterPro" id="IPR001356">
    <property type="entry name" value="HD"/>
</dbReference>
<evidence type="ECO:0000256" key="5">
    <source>
        <dbReference type="ARBA" id="ARBA00023155"/>
    </source>
</evidence>
<evidence type="ECO:0000256" key="3">
    <source>
        <dbReference type="ARBA" id="ARBA00023015"/>
    </source>
</evidence>
<dbReference type="PROSITE" id="PS50071">
    <property type="entry name" value="HOMEOBOX_2"/>
    <property type="match status" value="1"/>
</dbReference>
<dbReference type="CDD" id="cd00086">
    <property type="entry name" value="homeodomain"/>
    <property type="match status" value="1"/>
</dbReference>
<organism evidence="13 14">
    <name type="scientific">Artemia franciscana</name>
    <name type="common">Brine shrimp</name>
    <name type="synonym">Artemia sanfranciscana</name>
    <dbReference type="NCBI Taxonomy" id="6661"/>
    <lineage>
        <taxon>Eukaryota</taxon>
        <taxon>Metazoa</taxon>
        <taxon>Ecdysozoa</taxon>
        <taxon>Arthropoda</taxon>
        <taxon>Crustacea</taxon>
        <taxon>Branchiopoda</taxon>
        <taxon>Anostraca</taxon>
        <taxon>Artemiidae</taxon>
        <taxon>Artemia</taxon>
    </lineage>
</organism>
<dbReference type="InterPro" id="IPR009057">
    <property type="entry name" value="Homeodomain-like_sf"/>
</dbReference>
<evidence type="ECO:0000256" key="8">
    <source>
        <dbReference type="ARBA" id="ARBA00038165"/>
    </source>
</evidence>
<feature type="domain" description="Homeobox" evidence="12">
    <location>
        <begin position="224"/>
        <end position="284"/>
    </location>
</feature>
<feature type="compositionally biased region" description="Basic and acidic residues" evidence="11">
    <location>
        <begin position="7"/>
        <end position="31"/>
    </location>
</feature>
<dbReference type="PRINTS" id="PR00024">
    <property type="entry name" value="HOMEOBOX"/>
</dbReference>
<feature type="compositionally biased region" description="Basic and acidic residues" evidence="11">
    <location>
        <begin position="45"/>
        <end position="54"/>
    </location>
</feature>
<keyword evidence="4 9" id="KW-0238">DNA-binding</keyword>
<proteinExistence type="inferred from homology"/>
<dbReference type="SMART" id="SM00389">
    <property type="entry name" value="HOX"/>
    <property type="match status" value="1"/>
</dbReference>
<dbReference type="Pfam" id="PF00046">
    <property type="entry name" value="Homeodomain"/>
    <property type="match status" value="1"/>
</dbReference>
<dbReference type="InterPro" id="IPR017970">
    <property type="entry name" value="Homeobox_CS"/>
</dbReference>
<evidence type="ECO:0000256" key="6">
    <source>
        <dbReference type="ARBA" id="ARBA00023163"/>
    </source>
</evidence>
<evidence type="ECO:0000256" key="2">
    <source>
        <dbReference type="ARBA" id="ARBA00022473"/>
    </source>
</evidence>
<evidence type="ECO:0000256" key="7">
    <source>
        <dbReference type="ARBA" id="ARBA00023242"/>
    </source>
</evidence>
<dbReference type="GO" id="GO:0005634">
    <property type="term" value="C:nucleus"/>
    <property type="evidence" value="ECO:0007669"/>
    <property type="project" value="UniProtKB-SubCell"/>
</dbReference>
<dbReference type="PANTHER" id="PTHR46110">
    <property type="entry name" value="HOMEOBOX PROTEIN HMX"/>
    <property type="match status" value="1"/>
</dbReference>